<evidence type="ECO:0000313" key="13">
    <source>
        <dbReference type="Proteomes" id="UP000606935"/>
    </source>
</evidence>
<dbReference type="InterPro" id="IPR036388">
    <property type="entry name" value="WH-like_DNA-bd_sf"/>
</dbReference>
<dbReference type="EMBL" id="BMLS01000001">
    <property type="protein sequence ID" value="GGO64462.1"/>
    <property type="molecule type" value="Genomic_DNA"/>
</dbReference>
<dbReference type="GO" id="GO:0032993">
    <property type="term" value="C:protein-DNA complex"/>
    <property type="evidence" value="ECO:0007669"/>
    <property type="project" value="TreeGrafter"/>
</dbReference>
<dbReference type="GO" id="GO:0006355">
    <property type="term" value="P:regulation of DNA-templated transcription"/>
    <property type="evidence" value="ECO:0007669"/>
    <property type="project" value="InterPro"/>
</dbReference>
<dbReference type="Pfam" id="PF00486">
    <property type="entry name" value="Trans_reg_C"/>
    <property type="match status" value="1"/>
</dbReference>
<dbReference type="InterPro" id="IPR001789">
    <property type="entry name" value="Sig_transdc_resp-reg_receiver"/>
</dbReference>
<proteinExistence type="predicted"/>
<dbReference type="Gene3D" id="1.10.10.10">
    <property type="entry name" value="Winged helix-like DNA-binding domain superfamily/Winged helix DNA-binding domain"/>
    <property type="match status" value="1"/>
</dbReference>
<sequence>MQLYGKVLLVEDDASLAQWVLEYLQNQGFDVCHEARGDQAVSAYHQYQPDIILLDLMLPGLDGISVCKEIRRLSQVPIIMLTAQGEELDEVIGLEVGANDYLVKPVRPRALLARIKGQLQRNDNNDRPKTDNMLQFGGLNLNLDANRILLHDQEVELSSNEFAMLWYLAKNAGRIINRDEAFRELKGREYDGLDRWFDVMISVLRKKLGDDTDSPKRIKTAWGKGYLFVADAWDSQD</sequence>
<comment type="caution">
    <text evidence="12">The sequence shown here is derived from an EMBL/GenBank/DDBJ whole genome shotgun (WGS) entry which is preliminary data.</text>
</comment>
<evidence type="ECO:0000256" key="4">
    <source>
        <dbReference type="ARBA" id="ARBA00023012"/>
    </source>
</evidence>
<dbReference type="Proteomes" id="UP000606935">
    <property type="component" value="Unassembled WGS sequence"/>
</dbReference>
<keyword evidence="5" id="KW-0805">Transcription regulation</keyword>
<dbReference type="GO" id="GO:0005829">
    <property type="term" value="C:cytosol"/>
    <property type="evidence" value="ECO:0007669"/>
    <property type="project" value="TreeGrafter"/>
</dbReference>
<feature type="modified residue" description="4-aspartylphosphate" evidence="8">
    <location>
        <position position="55"/>
    </location>
</feature>
<dbReference type="Gene3D" id="3.40.50.2300">
    <property type="match status" value="1"/>
</dbReference>
<dbReference type="SMART" id="SM00862">
    <property type="entry name" value="Trans_reg_C"/>
    <property type="match status" value="1"/>
</dbReference>
<keyword evidence="3 8" id="KW-0597">Phosphoprotein</keyword>
<feature type="domain" description="Response regulatory" evidence="10">
    <location>
        <begin position="6"/>
        <end position="119"/>
    </location>
</feature>
<reference evidence="12" key="1">
    <citation type="journal article" date="2014" name="Int. J. Syst. Evol. Microbiol.">
        <title>Complete genome sequence of Corynebacterium casei LMG S-19264T (=DSM 44701T), isolated from a smear-ripened cheese.</title>
        <authorList>
            <consortium name="US DOE Joint Genome Institute (JGI-PGF)"/>
            <person name="Walter F."/>
            <person name="Albersmeier A."/>
            <person name="Kalinowski J."/>
            <person name="Ruckert C."/>
        </authorList>
    </citation>
    <scope>NUCLEOTIDE SEQUENCE</scope>
    <source>
        <strain evidence="12">CGMCC 1.7086</strain>
    </source>
</reference>
<evidence type="ECO:0000256" key="6">
    <source>
        <dbReference type="ARBA" id="ARBA00023125"/>
    </source>
</evidence>
<evidence type="ECO:0000256" key="9">
    <source>
        <dbReference type="PROSITE-ProRule" id="PRU01091"/>
    </source>
</evidence>
<dbReference type="PROSITE" id="PS51755">
    <property type="entry name" value="OMPR_PHOB"/>
    <property type="match status" value="1"/>
</dbReference>
<dbReference type="SMART" id="SM00448">
    <property type="entry name" value="REC"/>
    <property type="match status" value="1"/>
</dbReference>
<feature type="domain" description="OmpR/PhoB-type" evidence="11">
    <location>
        <begin position="131"/>
        <end position="230"/>
    </location>
</feature>
<organism evidence="12 13">
    <name type="scientific">Bowmanella pacifica</name>
    <dbReference type="NCBI Taxonomy" id="502051"/>
    <lineage>
        <taxon>Bacteria</taxon>
        <taxon>Pseudomonadati</taxon>
        <taxon>Pseudomonadota</taxon>
        <taxon>Gammaproteobacteria</taxon>
        <taxon>Alteromonadales</taxon>
        <taxon>Alteromonadaceae</taxon>
        <taxon>Bowmanella</taxon>
    </lineage>
</organism>
<gene>
    <name evidence="12" type="primary">rstA</name>
    <name evidence="12" type="ORF">GCM10010982_03960</name>
</gene>
<dbReference type="Gene3D" id="6.10.250.690">
    <property type="match status" value="1"/>
</dbReference>
<name>A0A917YR92_9ALTE</name>
<dbReference type="InterPro" id="IPR001867">
    <property type="entry name" value="OmpR/PhoB-type_DNA-bd"/>
</dbReference>
<dbReference type="Pfam" id="PF00072">
    <property type="entry name" value="Response_reg"/>
    <property type="match status" value="1"/>
</dbReference>
<dbReference type="InterPro" id="IPR039420">
    <property type="entry name" value="WalR-like"/>
</dbReference>
<dbReference type="PROSITE" id="PS50110">
    <property type="entry name" value="RESPONSE_REGULATORY"/>
    <property type="match status" value="1"/>
</dbReference>
<dbReference type="PANTHER" id="PTHR48111:SF47">
    <property type="entry name" value="TRANSCRIPTIONAL REGULATORY PROTEIN RSTA"/>
    <property type="match status" value="1"/>
</dbReference>
<accession>A0A917YR92</accession>
<evidence type="ECO:0000256" key="3">
    <source>
        <dbReference type="ARBA" id="ARBA00022553"/>
    </source>
</evidence>
<keyword evidence="7" id="KW-0804">Transcription</keyword>
<dbReference type="RefSeq" id="WP_188689524.1">
    <property type="nucleotide sequence ID" value="NZ_BMLS01000001.1"/>
</dbReference>
<dbReference type="SUPFAM" id="SSF52172">
    <property type="entry name" value="CheY-like"/>
    <property type="match status" value="1"/>
</dbReference>
<evidence type="ECO:0000256" key="5">
    <source>
        <dbReference type="ARBA" id="ARBA00023015"/>
    </source>
</evidence>
<dbReference type="GO" id="GO:0000976">
    <property type="term" value="F:transcription cis-regulatory region binding"/>
    <property type="evidence" value="ECO:0007669"/>
    <property type="project" value="TreeGrafter"/>
</dbReference>
<dbReference type="GO" id="GO:0000156">
    <property type="term" value="F:phosphorelay response regulator activity"/>
    <property type="evidence" value="ECO:0007669"/>
    <property type="project" value="TreeGrafter"/>
</dbReference>
<evidence type="ECO:0000256" key="1">
    <source>
        <dbReference type="ARBA" id="ARBA00004496"/>
    </source>
</evidence>
<evidence type="ECO:0000259" key="10">
    <source>
        <dbReference type="PROSITE" id="PS50110"/>
    </source>
</evidence>
<keyword evidence="13" id="KW-1185">Reference proteome</keyword>
<keyword evidence="2" id="KW-0963">Cytoplasm</keyword>
<evidence type="ECO:0000256" key="8">
    <source>
        <dbReference type="PROSITE-ProRule" id="PRU00169"/>
    </source>
</evidence>
<feature type="DNA-binding region" description="OmpR/PhoB-type" evidence="9">
    <location>
        <begin position="131"/>
        <end position="230"/>
    </location>
</feature>
<dbReference type="FunFam" id="1.10.10.10:FF:000099">
    <property type="entry name" value="Two-component system response regulator TorR"/>
    <property type="match status" value="1"/>
</dbReference>
<dbReference type="InterPro" id="IPR011006">
    <property type="entry name" value="CheY-like_superfamily"/>
</dbReference>
<reference evidence="12" key="2">
    <citation type="submission" date="2020-09" db="EMBL/GenBank/DDBJ databases">
        <authorList>
            <person name="Sun Q."/>
            <person name="Zhou Y."/>
        </authorList>
    </citation>
    <scope>NUCLEOTIDE SEQUENCE</scope>
    <source>
        <strain evidence="12">CGMCC 1.7086</strain>
    </source>
</reference>
<dbReference type="AlphaFoldDB" id="A0A917YR92"/>
<evidence type="ECO:0000313" key="12">
    <source>
        <dbReference type="EMBL" id="GGO64462.1"/>
    </source>
</evidence>
<evidence type="ECO:0000256" key="7">
    <source>
        <dbReference type="ARBA" id="ARBA00023163"/>
    </source>
</evidence>
<dbReference type="FunFam" id="3.40.50.2300:FF:000001">
    <property type="entry name" value="DNA-binding response regulator PhoB"/>
    <property type="match status" value="1"/>
</dbReference>
<evidence type="ECO:0000256" key="2">
    <source>
        <dbReference type="ARBA" id="ARBA00022490"/>
    </source>
</evidence>
<protein>
    <submittedName>
        <fullName evidence="12">DNA-binding response regulator</fullName>
    </submittedName>
</protein>
<evidence type="ECO:0000259" key="11">
    <source>
        <dbReference type="PROSITE" id="PS51755"/>
    </source>
</evidence>
<keyword evidence="4" id="KW-0902">Two-component regulatory system</keyword>
<dbReference type="PANTHER" id="PTHR48111">
    <property type="entry name" value="REGULATOR OF RPOS"/>
    <property type="match status" value="1"/>
</dbReference>
<dbReference type="CDD" id="cd00383">
    <property type="entry name" value="trans_reg_C"/>
    <property type="match status" value="1"/>
</dbReference>
<keyword evidence="6 9" id="KW-0238">DNA-binding</keyword>
<comment type="subcellular location">
    <subcellularLocation>
        <location evidence="1">Cytoplasm</location>
    </subcellularLocation>
</comment>